<reference evidence="1" key="1">
    <citation type="submission" date="2024-07" db="EMBL/GenBank/DDBJ databases">
        <authorList>
            <person name="Yu S.T."/>
        </authorList>
    </citation>
    <scope>NUCLEOTIDE SEQUENCE</scope>
    <source>
        <strain evidence="1">R28</strain>
    </source>
</reference>
<evidence type="ECO:0008006" key="2">
    <source>
        <dbReference type="Google" id="ProtNLM"/>
    </source>
</evidence>
<proteinExistence type="predicted"/>
<sequence length="173" mass="17155">MERQTNRCAVVGVAVMLGWAGLTGCSSDDESSTSPASSAASVVKSGASELASAASSAAASAVTSAAASAEAAASSALDEVKGGLDAKSDVTLGSVATGSDGKAEVPVTIANHDSKSRSYIIVVNFKDQSGNLADVAVLEVPEVAAGKTSKATARSNRDLTGTVTTEVRDALRY</sequence>
<organism evidence="1">
    <name type="scientific">Streptomyces sp. R28</name>
    <dbReference type="NCBI Taxonomy" id="3238628"/>
    <lineage>
        <taxon>Bacteria</taxon>
        <taxon>Bacillati</taxon>
        <taxon>Actinomycetota</taxon>
        <taxon>Actinomycetes</taxon>
        <taxon>Kitasatosporales</taxon>
        <taxon>Streptomycetaceae</taxon>
        <taxon>Streptomyces</taxon>
    </lineage>
</organism>
<accession>A0AB39PPG5</accession>
<dbReference type="PROSITE" id="PS51257">
    <property type="entry name" value="PROKAR_LIPOPROTEIN"/>
    <property type="match status" value="1"/>
</dbReference>
<evidence type="ECO:0000313" key="1">
    <source>
        <dbReference type="EMBL" id="XDQ32818.1"/>
    </source>
</evidence>
<protein>
    <recommendedName>
        <fullName evidence="2">Lipoprotein</fullName>
    </recommendedName>
</protein>
<dbReference type="AlphaFoldDB" id="A0AB39PPG5"/>
<name>A0AB39PPG5_9ACTN</name>
<gene>
    <name evidence="1" type="ORF">AB5J49_05450</name>
</gene>
<dbReference type="RefSeq" id="WP_369167313.1">
    <property type="nucleotide sequence ID" value="NZ_CP163439.1"/>
</dbReference>
<dbReference type="EMBL" id="CP163439">
    <property type="protein sequence ID" value="XDQ32818.1"/>
    <property type="molecule type" value="Genomic_DNA"/>
</dbReference>